<evidence type="ECO:0000313" key="2">
    <source>
        <dbReference type="EMBL" id="CDW22020.1"/>
    </source>
</evidence>
<organism evidence="2">
    <name type="scientific">Lepeophtheirus salmonis</name>
    <name type="common">Salmon louse</name>
    <name type="synonym">Caligus salmonis</name>
    <dbReference type="NCBI Taxonomy" id="72036"/>
    <lineage>
        <taxon>Eukaryota</taxon>
        <taxon>Metazoa</taxon>
        <taxon>Ecdysozoa</taxon>
        <taxon>Arthropoda</taxon>
        <taxon>Crustacea</taxon>
        <taxon>Multicrustacea</taxon>
        <taxon>Hexanauplia</taxon>
        <taxon>Copepoda</taxon>
        <taxon>Siphonostomatoida</taxon>
        <taxon>Caligidae</taxon>
        <taxon>Lepeophtheirus</taxon>
    </lineage>
</organism>
<evidence type="ECO:0000256" key="1">
    <source>
        <dbReference type="SAM" id="MobiDB-lite"/>
    </source>
</evidence>
<dbReference type="AlphaFoldDB" id="A0A0K2T8A1"/>
<protein>
    <submittedName>
        <fullName evidence="2">Uncharacterized protein</fullName>
    </submittedName>
</protein>
<feature type="non-terminal residue" evidence="2">
    <location>
        <position position="1"/>
    </location>
</feature>
<sequence length="109" mass="11752">ANSGFRASGLSEIQALNFPYCVSLVTGSGWAGKGLKRGASLSEASPRSISDRANSSRLCFQTTGLAGDKRRFAWYRRIADSTTSGVGVEEDNTPLLDLRDITPFIKIHT</sequence>
<reference evidence="2" key="1">
    <citation type="submission" date="2014-05" db="EMBL/GenBank/DDBJ databases">
        <authorList>
            <person name="Chronopoulou M."/>
        </authorList>
    </citation>
    <scope>NUCLEOTIDE SEQUENCE</scope>
    <source>
        <tissue evidence="2">Whole organism</tissue>
    </source>
</reference>
<feature type="compositionally biased region" description="Polar residues" evidence="1">
    <location>
        <begin position="42"/>
        <end position="52"/>
    </location>
</feature>
<name>A0A0K2T8A1_LEPSM</name>
<feature type="region of interest" description="Disordered" evidence="1">
    <location>
        <begin position="30"/>
        <end position="52"/>
    </location>
</feature>
<accession>A0A0K2T8A1</accession>
<dbReference type="EMBL" id="HACA01004659">
    <property type="protein sequence ID" value="CDW22020.1"/>
    <property type="molecule type" value="Transcribed_RNA"/>
</dbReference>
<proteinExistence type="predicted"/>